<proteinExistence type="predicted"/>
<dbReference type="Proteomes" id="UP001597393">
    <property type="component" value="Unassembled WGS sequence"/>
</dbReference>
<protein>
    <recommendedName>
        <fullName evidence="3">DUF3971 domain-containing protein</fullName>
    </recommendedName>
</protein>
<evidence type="ECO:0000313" key="2">
    <source>
        <dbReference type="Proteomes" id="UP001597393"/>
    </source>
</evidence>
<reference evidence="2" key="1">
    <citation type="journal article" date="2019" name="Int. J. Syst. Evol. Microbiol.">
        <title>The Global Catalogue of Microorganisms (GCM) 10K type strain sequencing project: providing services to taxonomists for standard genome sequencing and annotation.</title>
        <authorList>
            <consortium name="The Broad Institute Genomics Platform"/>
            <consortium name="The Broad Institute Genome Sequencing Center for Infectious Disease"/>
            <person name="Wu L."/>
            <person name="Ma J."/>
        </authorList>
    </citation>
    <scope>NUCLEOTIDE SEQUENCE [LARGE SCALE GENOMIC DNA]</scope>
    <source>
        <strain evidence="2">KCTC 42248</strain>
    </source>
</reference>
<keyword evidence="2" id="KW-1185">Reference proteome</keyword>
<dbReference type="RefSeq" id="WP_380869282.1">
    <property type="nucleotide sequence ID" value="NZ_JBHUMA010000006.1"/>
</dbReference>
<dbReference type="Gene3D" id="2.160.20.120">
    <property type="match status" value="1"/>
</dbReference>
<sequence length="236" mass="26391">MKLNAERKPIDPLSKFWYKHSDQEESIDIAEQFSHVKVEAKETRIHVSLIDSESGSTSISPIIRNSVKHNVHNDTLFLKLLDKKANYLGLNIAKPLQSLTILNAEGSATFEPQLVENMKLNIGGQSEFSLNMPHRADNDTLLTLIPNLAISVSDKSKLYLSQYYIGKLDVNLQNGLLRYAPNLKVDTMNVQLVGKSALSSTEPGNINQVNVLNVAGKSDFFRRDMIGQDVKINMIQ</sequence>
<gene>
    <name evidence="1" type="ORF">ACFSQ3_09335</name>
</gene>
<name>A0ABW5NKB6_9SPHI</name>
<comment type="caution">
    <text evidence="1">The sequence shown here is derived from an EMBL/GenBank/DDBJ whole genome shotgun (WGS) entry which is preliminary data.</text>
</comment>
<organism evidence="1 2">
    <name type="scientific">Sphingobacterium corticis</name>
    <dbReference type="NCBI Taxonomy" id="1812823"/>
    <lineage>
        <taxon>Bacteria</taxon>
        <taxon>Pseudomonadati</taxon>
        <taxon>Bacteroidota</taxon>
        <taxon>Sphingobacteriia</taxon>
        <taxon>Sphingobacteriales</taxon>
        <taxon>Sphingobacteriaceae</taxon>
        <taxon>Sphingobacterium</taxon>
    </lineage>
</organism>
<dbReference type="EMBL" id="JBHUMA010000006">
    <property type="protein sequence ID" value="MFD2599156.1"/>
    <property type="molecule type" value="Genomic_DNA"/>
</dbReference>
<accession>A0ABW5NKB6</accession>
<evidence type="ECO:0008006" key="3">
    <source>
        <dbReference type="Google" id="ProtNLM"/>
    </source>
</evidence>
<evidence type="ECO:0000313" key="1">
    <source>
        <dbReference type="EMBL" id="MFD2599156.1"/>
    </source>
</evidence>